<dbReference type="InterPro" id="IPR050111">
    <property type="entry name" value="C-type_lectin/snaclec_domain"/>
</dbReference>
<dbReference type="EMBL" id="JAHUTJ010008623">
    <property type="protein sequence ID" value="MED6266988.1"/>
    <property type="molecule type" value="Genomic_DNA"/>
</dbReference>
<dbReference type="Gene3D" id="3.10.100.10">
    <property type="entry name" value="Mannose-Binding Protein A, subunit A"/>
    <property type="match status" value="1"/>
</dbReference>
<dbReference type="InterPro" id="IPR001304">
    <property type="entry name" value="C-type_lectin-like"/>
</dbReference>
<evidence type="ECO:0000313" key="3">
    <source>
        <dbReference type="EMBL" id="MED6266988.1"/>
    </source>
</evidence>
<dbReference type="Pfam" id="PF00059">
    <property type="entry name" value="Lectin_C"/>
    <property type="match status" value="1"/>
</dbReference>
<dbReference type="InterPro" id="IPR002353">
    <property type="entry name" value="AntifreezeII"/>
</dbReference>
<evidence type="ECO:0000259" key="2">
    <source>
        <dbReference type="PROSITE" id="PS50041"/>
    </source>
</evidence>
<gene>
    <name evidence="3" type="ORF">CHARACLAT_007649</name>
</gene>
<dbReference type="PRINTS" id="PR00356">
    <property type="entry name" value="ANTIFREEZEII"/>
</dbReference>
<dbReference type="PROSITE" id="PS50041">
    <property type="entry name" value="C_TYPE_LECTIN_2"/>
    <property type="match status" value="1"/>
</dbReference>
<proteinExistence type="predicted"/>
<dbReference type="InterPro" id="IPR018378">
    <property type="entry name" value="C-type_lectin_CS"/>
</dbReference>
<dbReference type="Proteomes" id="UP001352852">
    <property type="component" value="Unassembled WGS sequence"/>
</dbReference>
<keyword evidence="4" id="KW-1185">Reference proteome</keyword>
<reference evidence="3 4" key="1">
    <citation type="submission" date="2021-06" db="EMBL/GenBank/DDBJ databases">
        <authorList>
            <person name="Palmer J.M."/>
        </authorList>
    </citation>
    <scope>NUCLEOTIDE SEQUENCE [LARGE SCALE GENOMIC DNA]</scope>
    <source>
        <strain evidence="3 4">CL_MEX2019</strain>
        <tissue evidence="3">Muscle</tissue>
    </source>
</reference>
<dbReference type="InterPro" id="IPR016186">
    <property type="entry name" value="C-type_lectin-like/link_sf"/>
</dbReference>
<dbReference type="SUPFAM" id="SSF56436">
    <property type="entry name" value="C-type lectin-like"/>
    <property type="match status" value="1"/>
</dbReference>
<dbReference type="SMART" id="SM00034">
    <property type="entry name" value="CLECT"/>
    <property type="match status" value="1"/>
</dbReference>
<evidence type="ECO:0000313" key="4">
    <source>
        <dbReference type="Proteomes" id="UP001352852"/>
    </source>
</evidence>
<dbReference type="PROSITE" id="PS00615">
    <property type="entry name" value="C_TYPE_LECTIN_1"/>
    <property type="match status" value="1"/>
</dbReference>
<sequence>MMWFFFLFGLSLAAEPPSGGQELKLLRGGCPLFWFRFEGRCYKYFGSRVTWGEAELQCVSEGANLVSIHSIEEHDFVDLLIKNFDPTRTLTWIGLTDLHKEGGWIWSDGSKYKFSHWDHSQPDNAGGIEHCGHTNHGQRFYWNDRVCSDKFSFVCATRRVCP</sequence>
<evidence type="ECO:0000256" key="1">
    <source>
        <dbReference type="ARBA" id="ARBA00023157"/>
    </source>
</evidence>
<keyword evidence="1" id="KW-1015">Disulfide bond</keyword>
<protein>
    <recommendedName>
        <fullName evidence="2">C-type lectin domain-containing protein</fullName>
    </recommendedName>
</protein>
<comment type="caution">
    <text evidence="3">The sequence shown here is derived from an EMBL/GenBank/DDBJ whole genome shotgun (WGS) entry which is preliminary data.</text>
</comment>
<dbReference type="PANTHER" id="PTHR22803">
    <property type="entry name" value="MANNOSE, PHOSPHOLIPASE, LECTIN RECEPTOR RELATED"/>
    <property type="match status" value="1"/>
</dbReference>
<organism evidence="3 4">
    <name type="scientific">Characodon lateralis</name>
    <dbReference type="NCBI Taxonomy" id="208331"/>
    <lineage>
        <taxon>Eukaryota</taxon>
        <taxon>Metazoa</taxon>
        <taxon>Chordata</taxon>
        <taxon>Craniata</taxon>
        <taxon>Vertebrata</taxon>
        <taxon>Euteleostomi</taxon>
        <taxon>Actinopterygii</taxon>
        <taxon>Neopterygii</taxon>
        <taxon>Teleostei</taxon>
        <taxon>Neoteleostei</taxon>
        <taxon>Acanthomorphata</taxon>
        <taxon>Ovalentaria</taxon>
        <taxon>Atherinomorphae</taxon>
        <taxon>Cyprinodontiformes</taxon>
        <taxon>Goodeidae</taxon>
        <taxon>Characodon</taxon>
    </lineage>
</organism>
<accession>A0ABU7CVP3</accession>
<name>A0ABU7CVP3_9TELE</name>
<feature type="domain" description="C-type lectin" evidence="2">
    <location>
        <begin position="37"/>
        <end position="156"/>
    </location>
</feature>
<dbReference type="InterPro" id="IPR016187">
    <property type="entry name" value="CTDL_fold"/>
</dbReference>